<dbReference type="GO" id="GO:0043041">
    <property type="term" value="P:amino acid activation for nonribosomal peptide biosynthetic process"/>
    <property type="evidence" value="ECO:0007669"/>
    <property type="project" value="TreeGrafter"/>
</dbReference>
<dbReference type="InterPro" id="IPR010071">
    <property type="entry name" value="AA_adenyl_dom"/>
</dbReference>
<dbReference type="PANTHER" id="PTHR45527:SF1">
    <property type="entry name" value="FATTY ACID SYNTHASE"/>
    <property type="match status" value="1"/>
</dbReference>
<dbReference type="FunFam" id="1.10.1200.10:FF:000016">
    <property type="entry name" value="Non-ribosomal peptide synthase"/>
    <property type="match status" value="1"/>
</dbReference>
<dbReference type="GO" id="GO:0031177">
    <property type="term" value="F:phosphopantetheine binding"/>
    <property type="evidence" value="ECO:0007669"/>
    <property type="project" value="InterPro"/>
</dbReference>
<dbReference type="InterPro" id="IPR006162">
    <property type="entry name" value="Ppantetheine_attach_site"/>
</dbReference>
<dbReference type="FunFam" id="3.40.50.12780:FF:000012">
    <property type="entry name" value="Non-ribosomal peptide synthetase"/>
    <property type="match status" value="1"/>
</dbReference>
<dbReference type="FunFam" id="3.30.300.30:FF:000010">
    <property type="entry name" value="Enterobactin synthetase component F"/>
    <property type="match status" value="1"/>
</dbReference>
<dbReference type="FunFam" id="2.30.38.10:FF:000001">
    <property type="entry name" value="Non-ribosomal peptide synthetase PvdI"/>
    <property type="match status" value="1"/>
</dbReference>
<sequence>LTTRWTRLLQAIATDPSQPISSLDVLTPTEHNQLRAWATTPRPEINDTTLPELFEAHVRATPDAIAVEAGDTTWTYTELNTRANQIAHWLISRGIGTEQLIGLALPRSAEQLATILGITKAGAGYLPIDPDYPTDRITYMLTDATPTLLLTTDRLSENLLSAVGGDGEALTIESQAKRWDDQPTTDPTDADRVAPLTPANTAYTFYTSGSTGRPKGSVVAHSGLAGLIATAVERCEAGPGNRVLQLASPSFDPAVVEIFMAFAAGATLVLPPSGGPLAGLELARVIADRHITHAFITASRLASLPEGSETELADLGVLGMVGEPTPSALVDRWSQGRRMVNAYGPTECTVYATISRPFSAGRAPIGYPIANAHLHVLDDYLQPVPPGIAGELYVAGKGVGRGYLNRPGMSAERFVADPFGEPGERMYRTGDLVRWNQDGELEYLGRTDDQVKIRGFRIEPGEIQAALTQLPGIAQAVVIAREDQPGDVRLIAYVVPSGGSEPSLPQLRQDLRQQLPDYMVPAAIVVIDDIPLTPNGKIDRASLPAPDHTPASTGRAPRTPREEILCALFAEVLGLSSVGPDDSFFDLGGHSLLATRLISRIRKTLSIEAPLRAFFEAPTAAQLAERLAEGDEQTRLALTPVTRPEAVPLSFAQERLWFIHKVEGPSATYNMPLALRLTGDLDQQALQDALNDVIARHESLRTIFLDVDGRARQHILEPDRARVGLKVVPTDEGRIHEQLNRAARHEFDLSAQVPLRAELFTVSPTESVLMLVLHHIAGDGWSMAPLARDLIAAYTARLTGTAPDWPHLPVQYADYTLWQRDLLGDDTDPDSPFSRQYTYWAEQLAGLPEQVTIPTDRPRPTTTSNAGDVCDFHFDADLHRGLTDLARSAGATVFMVLQASVAALMTRLGAGTDIP</sequence>
<proteinExistence type="inferred from homology"/>
<dbReference type="GO" id="GO:0017000">
    <property type="term" value="P:antibiotic biosynthetic process"/>
    <property type="evidence" value="ECO:0007669"/>
    <property type="project" value="UniProtKB-ARBA"/>
</dbReference>
<dbReference type="Gene3D" id="2.30.38.10">
    <property type="entry name" value="Luciferase, Domain 3"/>
    <property type="match status" value="1"/>
</dbReference>
<dbReference type="InterPro" id="IPR000873">
    <property type="entry name" value="AMP-dep_synth/lig_dom"/>
</dbReference>
<evidence type="ECO:0000256" key="2">
    <source>
        <dbReference type="ARBA" id="ARBA00006432"/>
    </source>
</evidence>
<dbReference type="Pfam" id="PF00668">
    <property type="entry name" value="Condensation"/>
    <property type="match status" value="1"/>
</dbReference>
<dbReference type="EMBL" id="JAAGMP010001173">
    <property type="protein sequence ID" value="NEC21750.1"/>
    <property type="molecule type" value="Genomic_DNA"/>
</dbReference>
<reference evidence="7 8" key="1">
    <citation type="submission" date="2020-01" db="EMBL/GenBank/DDBJ databases">
        <title>Insect and environment-associated Actinomycetes.</title>
        <authorList>
            <person name="Currrie C."/>
            <person name="Chevrette M."/>
            <person name="Carlson C."/>
            <person name="Stubbendieck R."/>
            <person name="Wendt-Pienkowski E."/>
        </authorList>
    </citation>
    <scope>NUCLEOTIDE SEQUENCE [LARGE SCALE GENOMIC DNA]</scope>
    <source>
        <strain evidence="7 8">SID7590</strain>
    </source>
</reference>
<feature type="non-terminal residue" evidence="7">
    <location>
        <position position="915"/>
    </location>
</feature>
<dbReference type="Gene3D" id="1.10.1200.10">
    <property type="entry name" value="ACP-like"/>
    <property type="match status" value="1"/>
</dbReference>
<dbReference type="GO" id="GO:0005829">
    <property type="term" value="C:cytosol"/>
    <property type="evidence" value="ECO:0007669"/>
    <property type="project" value="TreeGrafter"/>
</dbReference>
<dbReference type="CDD" id="cd17652">
    <property type="entry name" value="A_NRPS_CmdD_like"/>
    <property type="match status" value="1"/>
</dbReference>
<keyword evidence="4" id="KW-0597">Phosphoprotein</keyword>
<dbReference type="InterPro" id="IPR001242">
    <property type="entry name" value="Condensation_dom"/>
</dbReference>
<feature type="region of interest" description="Disordered" evidence="5">
    <location>
        <begin position="537"/>
        <end position="557"/>
    </location>
</feature>
<evidence type="ECO:0000313" key="8">
    <source>
        <dbReference type="Proteomes" id="UP000469670"/>
    </source>
</evidence>
<dbReference type="GO" id="GO:0003824">
    <property type="term" value="F:catalytic activity"/>
    <property type="evidence" value="ECO:0007669"/>
    <property type="project" value="InterPro"/>
</dbReference>
<feature type="non-terminal residue" evidence="7">
    <location>
        <position position="1"/>
    </location>
</feature>
<dbReference type="RefSeq" id="WP_164206033.1">
    <property type="nucleotide sequence ID" value="NZ_JAAGMP010001173.1"/>
</dbReference>
<evidence type="ECO:0000313" key="7">
    <source>
        <dbReference type="EMBL" id="NEC21750.1"/>
    </source>
</evidence>
<dbReference type="InterPro" id="IPR020806">
    <property type="entry name" value="PKS_PP-bd"/>
</dbReference>
<comment type="cofactor">
    <cofactor evidence="1">
        <name>pantetheine 4'-phosphate</name>
        <dbReference type="ChEBI" id="CHEBI:47942"/>
    </cofactor>
</comment>
<dbReference type="InterPro" id="IPR045851">
    <property type="entry name" value="AMP-bd_C_sf"/>
</dbReference>
<dbReference type="GO" id="GO:0072330">
    <property type="term" value="P:monocarboxylic acid biosynthetic process"/>
    <property type="evidence" value="ECO:0007669"/>
    <property type="project" value="UniProtKB-ARBA"/>
</dbReference>
<dbReference type="InterPro" id="IPR025110">
    <property type="entry name" value="AMP-bd_C"/>
</dbReference>
<keyword evidence="3" id="KW-0596">Phosphopantetheine</keyword>
<gene>
    <name evidence="7" type="ORF">G3I50_26415</name>
</gene>
<evidence type="ECO:0000256" key="5">
    <source>
        <dbReference type="SAM" id="MobiDB-lite"/>
    </source>
</evidence>
<evidence type="ECO:0000256" key="4">
    <source>
        <dbReference type="ARBA" id="ARBA00022553"/>
    </source>
</evidence>
<dbReference type="PROSITE" id="PS00012">
    <property type="entry name" value="PHOSPHOPANTETHEINE"/>
    <property type="match status" value="1"/>
</dbReference>
<dbReference type="Proteomes" id="UP000469670">
    <property type="component" value="Unassembled WGS sequence"/>
</dbReference>
<dbReference type="Gene3D" id="3.30.559.30">
    <property type="entry name" value="Nonribosomal peptide synthetase, condensation domain"/>
    <property type="match status" value="1"/>
</dbReference>
<dbReference type="SUPFAM" id="SSF56801">
    <property type="entry name" value="Acetyl-CoA synthetase-like"/>
    <property type="match status" value="1"/>
</dbReference>
<dbReference type="SMART" id="SM00823">
    <property type="entry name" value="PKS_PP"/>
    <property type="match status" value="1"/>
</dbReference>
<dbReference type="SUPFAM" id="SSF47336">
    <property type="entry name" value="ACP-like"/>
    <property type="match status" value="1"/>
</dbReference>
<evidence type="ECO:0000259" key="6">
    <source>
        <dbReference type="PROSITE" id="PS50075"/>
    </source>
</evidence>
<comment type="caution">
    <text evidence="7">The sequence shown here is derived from an EMBL/GenBank/DDBJ whole genome shotgun (WGS) entry which is preliminary data.</text>
</comment>
<feature type="domain" description="Carrier" evidence="6">
    <location>
        <begin position="556"/>
        <end position="631"/>
    </location>
</feature>
<dbReference type="SUPFAM" id="SSF52777">
    <property type="entry name" value="CoA-dependent acyltransferases"/>
    <property type="match status" value="2"/>
</dbReference>
<evidence type="ECO:0000256" key="1">
    <source>
        <dbReference type="ARBA" id="ARBA00001957"/>
    </source>
</evidence>
<dbReference type="Pfam" id="PF13193">
    <property type="entry name" value="AMP-binding_C"/>
    <property type="match status" value="1"/>
</dbReference>
<evidence type="ECO:0000256" key="3">
    <source>
        <dbReference type="ARBA" id="ARBA00022450"/>
    </source>
</evidence>
<comment type="similarity">
    <text evidence="2">Belongs to the ATP-dependent AMP-binding enzyme family.</text>
</comment>
<dbReference type="InterPro" id="IPR036736">
    <property type="entry name" value="ACP-like_sf"/>
</dbReference>
<dbReference type="InterPro" id="IPR023213">
    <property type="entry name" value="CAT-like_dom_sf"/>
</dbReference>
<dbReference type="GO" id="GO:0008610">
    <property type="term" value="P:lipid biosynthetic process"/>
    <property type="evidence" value="ECO:0007669"/>
    <property type="project" value="UniProtKB-ARBA"/>
</dbReference>
<dbReference type="PROSITE" id="PS50075">
    <property type="entry name" value="CARRIER"/>
    <property type="match status" value="1"/>
</dbReference>
<dbReference type="Gene3D" id="3.30.559.10">
    <property type="entry name" value="Chloramphenicol acetyltransferase-like domain"/>
    <property type="match status" value="1"/>
</dbReference>
<dbReference type="PANTHER" id="PTHR45527">
    <property type="entry name" value="NONRIBOSOMAL PEPTIDE SYNTHETASE"/>
    <property type="match status" value="1"/>
</dbReference>
<accession>A0A7K3S2M2</accession>
<dbReference type="InterPro" id="IPR009081">
    <property type="entry name" value="PP-bd_ACP"/>
</dbReference>
<dbReference type="Pfam" id="PF00550">
    <property type="entry name" value="PP-binding"/>
    <property type="match status" value="1"/>
</dbReference>
<dbReference type="NCBIfam" id="TIGR01733">
    <property type="entry name" value="AA-adenyl-dom"/>
    <property type="match status" value="1"/>
</dbReference>
<feature type="region of interest" description="Disordered" evidence="5">
    <location>
        <begin position="172"/>
        <end position="194"/>
    </location>
</feature>
<dbReference type="FunFam" id="3.40.50.980:FF:000001">
    <property type="entry name" value="Non-ribosomal peptide synthetase"/>
    <property type="match status" value="1"/>
</dbReference>
<organism evidence="7 8">
    <name type="scientific">Streptomyces parvus</name>
    <dbReference type="NCBI Taxonomy" id="66428"/>
    <lineage>
        <taxon>Bacteria</taxon>
        <taxon>Bacillati</taxon>
        <taxon>Actinomycetota</taxon>
        <taxon>Actinomycetes</taxon>
        <taxon>Kitasatosporales</taxon>
        <taxon>Streptomycetaceae</taxon>
        <taxon>Streptomyces</taxon>
    </lineage>
</organism>
<name>A0A7K3S2M2_9ACTN</name>
<dbReference type="GO" id="GO:0044550">
    <property type="term" value="P:secondary metabolite biosynthetic process"/>
    <property type="evidence" value="ECO:0007669"/>
    <property type="project" value="UniProtKB-ARBA"/>
</dbReference>
<protein>
    <submittedName>
        <fullName evidence="7">Amino acid adenylation domain-containing protein</fullName>
    </submittedName>
</protein>
<dbReference type="FunFam" id="3.30.559.10:FF:000012">
    <property type="entry name" value="Non-ribosomal peptide synthetase"/>
    <property type="match status" value="1"/>
</dbReference>
<dbReference type="Pfam" id="PF00501">
    <property type="entry name" value="AMP-binding"/>
    <property type="match status" value="1"/>
</dbReference>
<dbReference type="Gene3D" id="3.40.50.980">
    <property type="match status" value="2"/>
</dbReference>
<dbReference type="Gene3D" id="3.30.300.30">
    <property type="match status" value="1"/>
</dbReference>
<dbReference type="AlphaFoldDB" id="A0A7K3S2M2"/>